<dbReference type="KEGG" id="mdo:103104958"/>
<name>A0A5F8HE15_MONDO</name>
<feature type="region of interest" description="Disordered" evidence="1">
    <location>
        <begin position="560"/>
        <end position="589"/>
    </location>
</feature>
<dbReference type="PANTHER" id="PTHR35825">
    <property type="entry name" value="CASEIN KINASE II SUBUNIT ALPHA PRIME-INTERACTING PROTEIN"/>
    <property type="match status" value="1"/>
</dbReference>
<sequence>MEVRRPRTSNKELVSFSRKSLHYQAPPVFLPCPPHWNSPLWKQSNRSMMKQMPRLNHWARIMKQSAPPCTWTKALPSPWLHHLVRVPQLPHAYHKTMMVPLSHLHHQATAKSSTLHRSCALNSAKSFPRPNIGSGKTDAPLKADKQHLVLPLSSKHQPESPLSPDHQTVDSSVAYCNFPKIYRHRDQPAEKLPNVTQKSLSPPLPNFQISEVPPCKNHRAKAETVSSTCSDFKEQFTPATINTKHQNETPLKSRQRYINQKHKVIIMPSCENQYCSWATAFESPSESQHSKTSCPNLCPREMASLLSCVDDQLSRALSLSPPPLDQRSRGTPEPSSKDQGENILTPTVQAPFPMEVECWEMISLRSEHQASFVTDQDHGATSPLALDSQDKNLPGLDYPDTPQMQLKKQTKELEQWKKMPPRTGYLTATQTSLTDEKTPPPDTEEIFLPDSNHEATPQNSPDHQAKDIPNLIFQGKVDVSTQTEEYRETMLLEGERQSTILLDRGDGTASLLSSIVQDATLPSFRQTPYPSSCDHQLETFPDTDTQSSFPSDYLKLSGKAERQFASSPTSLPNHQSQAKSVSDSTDFEQDHATPVTLNNQETVHPRQNYRIKSQTGPSHQTEILRGTSLMAPNSDHQELVQNWLQHQAHTVPKKQCSRGLNYLRPYIIEGGSVPDKIVHAIISSIPQEKIKSDICKRILWWKIKEATSHWSGQFISSKYIVCLICASWIPYGCPHIQKRKYPCVTQLLAIPMLLPGSKHKLNVKFVLLVPEATARNVFSLPYTYYYLQKPIHRSSAFHASSQPDPVLSEPAKAKWLHVILGKNNQPGGRAGNRGRQRCIEEMPTKRLRNTRGRPRGHRKLFATLLKRFQLKQR</sequence>
<keyword evidence="3" id="KW-1185">Reference proteome</keyword>
<reference evidence="2" key="3">
    <citation type="submission" date="2025-09" db="UniProtKB">
        <authorList>
            <consortium name="Ensembl"/>
        </authorList>
    </citation>
    <scope>IDENTIFICATION</scope>
</reference>
<dbReference type="InterPro" id="IPR038954">
    <property type="entry name" value="CSNKA2IP"/>
</dbReference>
<dbReference type="PANTHER" id="PTHR35825:SF2">
    <property type="entry name" value="CASEIN KINASE II SUBUNIT ALPHA'-INTERACTING PROTEIN"/>
    <property type="match status" value="1"/>
</dbReference>
<evidence type="ECO:0000256" key="1">
    <source>
        <dbReference type="SAM" id="MobiDB-lite"/>
    </source>
</evidence>
<organism evidence="2 3">
    <name type="scientific">Monodelphis domestica</name>
    <name type="common">Gray short-tailed opossum</name>
    <dbReference type="NCBI Taxonomy" id="13616"/>
    <lineage>
        <taxon>Eukaryota</taxon>
        <taxon>Metazoa</taxon>
        <taxon>Chordata</taxon>
        <taxon>Craniata</taxon>
        <taxon>Vertebrata</taxon>
        <taxon>Euteleostomi</taxon>
        <taxon>Mammalia</taxon>
        <taxon>Metatheria</taxon>
        <taxon>Didelphimorphia</taxon>
        <taxon>Didelphidae</taxon>
        <taxon>Monodelphis</taxon>
    </lineage>
</organism>
<reference evidence="2 3" key="1">
    <citation type="journal article" date="2007" name="Nature">
        <title>Genome of the marsupial Monodelphis domestica reveals innovation in non-coding sequences.</title>
        <authorList>
            <person name="Mikkelsen T.S."/>
            <person name="Wakefield M.J."/>
            <person name="Aken B."/>
            <person name="Amemiya C.T."/>
            <person name="Chang J.L."/>
            <person name="Duke S."/>
            <person name="Garber M."/>
            <person name="Gentles A.J."/>
            <person name="Goodstadt L."/>
            <person name="Heger A."/>
            <person name="Jurka J."/>
            <person name="Kamal M."/>
            <person name="Mauceli E."/>
            <person name="Searle S.M."/>
            <person name="Sharpe T."/>
            <person name="Baker M.L."/>
            <person name="Batzer M.A."/>
            <person name="Benos P.V."/>
            <person name="Belov K."/>
            <person name="Clamp M."/>
            <person name="Cook A."/>
            <person name="Cuff J."/>
            <person name="Das R."/>
            <person name="Davidow L."/>
            <person name="Deakin J.E."/>
            <person name="Fazzari M.J."/>
            <person name="Glass J.L."/>
            <person name="Grabherr M."/>
            <person name="Greally J.M."/>
            <person name="Gu W."/>
            <person name="Hore T.A."/>
            <person name="Huttley G.A."/>
            <person name="Kleber M."/>
            <person name="Jirtle R.L."/>
            <person name="Koina E."/>
            <person name="Lee J.T."/>
            <person name="Mahony S."/>
            <person name="Marra M.A."/>
            <person name="Miller R.D."/>
            <person name="Nicholls R.D."/>
            <person name="Oda M."/>
            <person name="Papenfuss A.T."/>
            <person name="Parra Z.E."/>
            <person name="Pollock D.D."/>
            <person name="Ray D.A."/>
            <person name="Schein J.E."/>
            <person name="Speed T.P."/>
            <person name="Thompson K."/>
            <person name="VandeBerg J.L."/>
            <person name="Wade C.M."/>
            <person name="Walker J.A."/>
            <person name="Waters P.D."/>
            <person name="Webber C."/>
            <person name="Weidman J.R."/>
            <person name="Xie X."/>
            <person name="Zody M.C."/>
            <person name="Baldwin J."/>
            <person name="Abdouelleil A."/>
            <person name="Abdulkadir J."/>
            <person name="Abebe A."/>
            <person name="Abera B."/>
            <person name="Abreu J."/>
            <person name="Acer S.C."/>
            <person name="Aftuck L."/>
            <person name="Alexander A."/>
            <person name="An P."/>
            <person name="Anderson E."/>
            <person name="Anderson S."/>
            <person name="Arachi H."/>
            <person name="Azer M."/>
            <person name="Bachantsang P."/>
            <person name="Barry A."/>
            <person name="Bayul T."/>
            <person name="Berlin A."/>
            <person name="Bessette D."/>
            <person name="Bloom T."/>
            <person name="Bloom T."/>
            <person name="Boguslavskiy L."/>
            <person name="Bonnet C."/>
            <person name="Boukhgalter B."/>
            <person name="Bourzgui I."/>
            <person name="Brown A."/>
            <person name="Cahill P."/>
            <person name="Channer S."/>
            <person name="Cheshatsang Y."/>
            <person name="Chuda L."/>
            <person name="Citroen M."/>
            <person name="Collymore A."/>
            <person name="Cooke P."/>
            <person name="Costello M."/>
            <person name="D'Aco K."/>
            <person name="Daza R."/>
            <person name="De Haan G."/>
            <person name="DeGray S."/>
            <person name="DeMaso C."/>
            <person name="Dhargay N."/>
            <person name="Dooley K."/>
            <person name="Dooley E."/>
            <person name="Doricent M."/>
            <person name="Dorje P."/>
            <person name="Dorjee K."/>
            <person name="Dupes A."/>
            <person name="Elong R."/>
            <person name="Falk J."/>
            <person name="Farina A."/>
            <person name="Faro S."/>
            <person name="Ferguson D."/>
            <person name="Fisher S."/>
            <person name="Foley C.D."/>
            <person name="Franke A."/>
            <person name="Friedrich D."/>
            <person name="Gadbois L."/>
            <person name="Gearin G."/>
            <person name="Gearin C.R."/>
            <person name="Giannoukos G."/>
            <person name="Goode T."/>
            <person name="Graham J."/>
            <person name="Grandbois E."/>
            <person name="Grewal S."/>
            <person name="Gyaltsen K."/>
            <person name="Hafez N."/>
            <person name="Hagos B."/>
            <person name="Hall J."/>
            <person name="Henson C."/>
            <person name="Hollinger A."/>
            <person name="Honan T."/>
            <person name="Huard M.D."/>
            <person name="Hughes L."/>
            <person name="Hurhula B."/>
            <person name="Husby M.E."/>
            <person name="Kamat A."/>
            <person name="Kanga B."/>
            <person name="Kashin S."/>
            <person name="Khazanovich D."/>
            <person name="Kisner P."/>
            <person name="Lance K."/>
            <person name="Lara M."/>
            <person name="Lee W."/>
            <person name="Lennon N."/>
            <person name="Letendre F."/>
            <person name="LeVine R."/>
            <person name="Lipovsky A."/>
            <person name="Liu X."/>
            <person name="Liu J."/>
            <person name="Liu S."/>
            <person name="Lokyitsang T."/>
            <person name="Lokyitsang Y."/>
            <person name="Lubonja R."/>
            <person name="Lui A."/>
            <person name="MacDonald P."/>
            <person name="Magnisalis V."/>
            <person name="Maru K."/>
            <person name="Matthews C."/>
            <person name="McCusker W."/>
            <person name="McDonough S."/>
            <person name="Mehta T."/>
            <person name="Meldrim J."/>
            <person name="Meneus L."/>
            <person name="Mihai O."/>
            <person name="Mihalev A."/>
            <person name="Mihova T."/>
            <person name="Mittelman R."/>
            <person name="Mlenga V."/>
            <person name="Montmayeur A."/>
            <person name="Mulrain L."/>
            <person name="Navidi A."/>
            <person name="Naylor J."/>
            <person name="Negash T."/>
            <person name="Nguyen T."/>
            <person name="Nguyen N."/>
            <person name="Nicol R."/>
            <person name="Norbu C."/>
            <person name="Norbu N."/>
            <person name="Novod N."/>
            <person name="O'Neill B."/>
            <person name="Osman S."/>
            <person name="Markiewicz E."/>
            <person name="Oyono O.L."/>
            <person name="Patti C."/>
            <person name="Phunkhang P."/>
            <person name="Pierre F."/>
            <person name="Priest M."/>
            <person name="Raghuraman S."/>
            <person name="Rege F."/>
            <person name="Reyes R."/>
            <person name="Rise C."/>
            <person name="Rogov P."/>
            <person name="Ross K."/>
            <person name="Ryan E."/>
            <person name="Settipalli S."/>
            <person name="Shea T."/>
            <person name="Sherpa N."/>
            <person name="Shi L."/>
            <person name="Shih D."/>
            <person name="Sparrow T."/>
            <person name="Spaulding J."/>
            <person name="Stalker J."/>
            <person name="Stange-Thomann N."/>
            <person name="Stavropoulos S."/>
            <person name="Stone C."/>
            <person name="Strader C."/>
            <person name="Tesfaye S."/>
            <person name="Thomson T."/>
            <person name="Thoulutsang Y."/>
            <person name="Thoulutsang D."/>
            <person name="Topham K."/>
            <person name="Topping I."/>
            <person name="Tsamla T."/>
            <person name="Vassiliev H."/>
            <person name="Vo A."/>
            <person name="Wangchuk T."/>
            <person name="Wangdi T."/>
            <person name="Weiand M."/>
            <person name="Wilkinson J."/>
            <person name="Wilson A."/>
            <person name="Yadav S."/>
            <person name="Young G."/>
            <person name="Yu Q."/>
            <person name="Zembek L."/>
            <person name="Zhong D."/>
            <person name="Zimmer A."/>
            <person name="Zwirko Z."/>
            <person name="Jaffe D.B."/>
            <person name="Alvarez P."/>
            <person name="Brockman W."/>
            <person name="Butler J."/>
            <person name="Chin C."/>
            <person name="Gnerre S."/>
            <person name="MacCallum I."/>
            <person name="Graves J.A."/>
            <person name="Ponting C.P."/>
            <person name="Breen M."/>
            <person name="Samollow P.B."/>
            <person name="Lander E.S."/>
            <person name="Lindblad-Toh K."/>
        </authorList>
    </citation>
    <scope>NUCLEOTIDE SEQUENCE [LARGE SCALE GENOMIC DNA]</scope>
</reference>
<reference evidence="2" key="2">
    <citation type="submission" date="2025-08" db="UniProtKB">
        <authorList>
            <consortium name="Ensembl"/>
        </authorList>
    </citation>
    <scope>IDENTIFICATION</scope>
</reference>
<dbReference type="OrthoDB" id="9451101at2759"/>
<dbReference type="Bgee" id="ENSMODG00000033772">
    <property type="expression patterns" value="Expressed in spermatid and 3 other cell types or tissues"/>
</dbReference>
<feature type="region of interest" description="Disordered" evidence="1">
    <location>
        <begin position="317"/>
        <end position="344"/>
    </location>
</feature>
<proteinExistence type="predicted"/>
<dbReference type="Proteomes" id="UP000002280">
    <property type="component" value="Chromosome 4"/>
</dbReference>
<dbReference type="GeneID" id="103104958"/>
<evidence type="ECO:0000313" key="2">
    <source>
        <dbReference type="Ensembl" id="ENSMODP00000057735.1"/>
    </source>
</evidence>
<dbReference type="Ensembl" id="ENSMODT00000045313.2">
    <property type="protein sequence ID" value="ENSMODP00000057735.1"/>
    <property type="gene ID" value="ENSMODG00000033772.2"/>
</dbReference>
<accession>A0A5F8HE15</accession>
<evidence type="ECO:0000313" key="3">
    <source>
        <dbReference type="Proteomes" id="UP000002280"/>
    </source>
</evidence>
<dbReference type="AlphaFoldDB" id="A0A5F8HE15"/>
<feature type="compositionally biased region" description="Basic and acidic residues" evidence="1">
    <location>
        <begin position="326"/>
        <end position="340"/>
    </location>
</feature>
<protein>
    <submittedName>
        <fullName evidence="2">Uncharacterized LOC103104958</fullName>
    </submittedName>
</protein>
<feature type="compositionally biased region" description="Polar residues" evidence="1">
    <location>
        <begin position="564"/>
        <end position="584"/>
    </location>
</feature>
<dbReference type="InParanoid" id="A0A5F8HE15"/>
<dbReference type="GeneTree" id="ENSGT00940000166717"/>